<evidence type="ECO:0000313" key="1">
    <source>
        <dbReference type="EMBL" id="GAA2133798.1"/>
    </source>
</evidence>
<keyword evidence="2" id="KW-1185">Reference proteome</keyword>
<accession>A0ABP5KNY6</accession>
<proteinExistence type="predicted"/>
<gene>
    <name evidence="1" type="ORF">GCM10009727_27310</name>
</gene>
<dbReference type="Proteomes" id="UP001501020">
    <property type="component" value="Unassembled WGS sequence"/>
</dbReference>
<dbReference type="RefSeq" id="WP_344265921.1">
    <property type="nucleotide sequence ID" value="NZ_BAAAMR010000019.1"/>
</dbReference>
<comment type="caution">
    <text evidence="1">The sequence shown here is derived from an EMBL/GenBank/DDBJ whole genome shotgun (WGS) entry which is preliminary data.</text>
</comment>
<protein>
    <submittedName>
        <fullName evidence="1">Uncharacterized protein</fullName>
    </submittedName>
</protein>
<name>A0ABP5KNY6_9ACTN</name>
<sequence>MRVRALGRTGSQISPYCLGTILNRGIEATGHHPLALRRRPADERAAA</sequence>
<reference evidence="2" key="1">
    <citation type="journal article" date="2019" name="Int. J. Syst. Evol. Microbiol.">
        <title>The Global Catalogue of Microorganisms (GCM) 10K type strain sequencing project: providing services to taxonomists for standard genome sequencing and annotation.</title>
        <authorList>
            <consortium name="The Broad Institute Genomics Platform"/>
            <consortium name="The Broad Institute Genome Sequencing Center for Infectious Disease"/>
            <person name="Wu L."/>
            <person name="Ma J."/>
        </authorList>
    </citation>
    <scope>NUCLEOTIDE SEQUENCE [LARGE SCALE GENOMIC DNA]</scope>
    <source>
        <strain evidence="2">JCM 13850</strain>
    </source>
</reference>
<dbReference type="EMBL" id="BAAAMR010000019">
    <property type="protein sequence ID" value="GAA2133798.1"/>
    <property type="molecule type" value="Genomic_DNA"/>
</dbReference>
<organism evidence="1 2">
    <name type="scientific">Actinomadura napierensis</name>
    <dbReference type="NCBI Taxonomy" id="267854"/>
    <lineage>
        <taxon>Bacteria</taxon>
        <taxon>Bacillati</taxon>
        <taxon>Actinomycetota</taxon>
        <taxon>Actinomycetes</taxon>
        <taxon>Streptosporangiales</taxon>
        <taxon>Thermomonosporaceae</taxon>
        <taxon>Actinomadura</taxon>
    </lineage>
</organism>
<evidence type="ECO:0000313" key="2">
    <source>
        <dbReference type="Proteomes" id="UP001501020"/>
    </source>
</evidence>